<comment type="caution">
    <text evidence="1">The sequence shown here is derived from an EMBL/GenBank/DDBJ whole genome shotgun (WGS) entry which is preliminary data.</text>
</comment>
<keyword evidence="2" id="KW-1185">Reference proteome</keyword>
<name>A0ABR8VRR6_9BACI</name>
<proteinExistence type="predicted"/>
<dbReference type="Proteomes" id="UP000648182">
    <property type="component" value="Unassembled WGS sequence"/>
</dbReference>
<evidence type="ECO:0008006" key="3">
    <source>
        <dbReference type="Google" id="ProtNLM"/>
    </source>
</evidence>
<dbReference type="EMBL" id="JACSPV010000060">
    <property type="protein sequence ID" value="MBD8007437.1"/>
    <property type="molecule type" value="Genomic_DNA"/>
</dbReference>
<evidence type="ECO:0000313" key="1">
    <source>
        <dbReference type="EMBL" id="MBD8007437.1"/>
    </source>
</evidence>
<accession>A0ABR8VRR6</accession>
<organism evidence="1 2">
    <name type="scientific">Bacillus norwichensis</name>
    <dbReference type="NCBI Taxonomy" id="2762217"/>
    <lineage>
        <taxon>Bacteria</taxon>
        <taxon>Bacillati</taxon>
        <taxon>Bacillota</taxon>
        <taxon>Bacilli</taxon>
        <taxon>Bacillales</taxon>
        <taxon>Bacillaceae</taxon>
        <taxon>Bacillus</taxon>
    </lineage>
</organism>
<protein>
    <recommendedName>
        <fullName evidence="3">Variable outer membrane protein</fullName>
    </recommendedName>
</protein>
<gene>
    <name evidence="1" type="ORF">H9631_20545</name>
</gene>
<evidence type="ECO:0000313" key="2">
    <source>
        <dbReference type="Proteomes" id="UP000648182"/>
    </source>
</evidence>
<dbReference type="RefSeq" id="WP_191816063.1">
    <property type="nucleotide sequence ID" value="NZ_JACSPV010000060.1"/>
</dbReference>
<reference evidence="1 2" key="1">
    <citation type="submission" date="2020-08" db="EMBL/GenBank/DDBJ databases">
        <title>A Genomic Blueprint of the Chicken Gut Microbiome.</title>
        <authorList>
            <person name="Gilroy R."/>
            <person name="Ravi A."/>
            <person name="Getino M."/>
            <person name="Pursley I."/>
            <person name="Horton D.L."/>
            <person name="Alikhan N.-F."/>
            <person name="Baker D."/>
            <person name="Gharbi K."/>
            <person name="Hall N."/>
            <person name="Watson M."/>
            <person name="Adriaenssens E.M."/>
            <person name="Foster-Nyarko E."/>
            <person name="Jarju S."/>
            <person name="Secka A."/>
            <person name="Antonio M."/>
            <person name="Oren A."/>
            <person name="Chaudhuri R."/>
            <person name="La Ragione R.M."/>
            <person name="Hildebrand F."/>
            <person name="Pallen M.J."/>
        </authorList>
    </citation>
    <scope>NUCLEOTIDE SEQUENCE [LARGE SCALE GENOMIC DNA]</scope>
    <source>
        <strain evidence="1 2">Sa1BUA2</strain>
    </source>
</reference>
<sequence length="58" mass="6298">MLDICLFLKINLSVEKGKDEEGNLFVDAVKKDAKENVSVNSSADVEGVDADMKILNGK</sequence>